<dbReference type="Proteomes" id="UP000515123">
    <property type="component" value="Linkage group 1"/>
</dbReference>
<dbReference type="OrthoDB" id="10264306at2759"/>
<dbReference type="RefSeq" id="XP_020103973.1">
    <property type="nucleotide sequence ID" value="XM_020248384.1"/>
</dbReference>
<evidence type="ECO:0000259" key="2">
    <source>
        <dbReference type="Pfam" id="PF00266"/>
    </source>
</evidence>
<dbReference type="PANTHER" id="PTHR14237:SF62">
    <property type="entry name" value="AMINOTRANSFERASE CLASS V DOMAIN-CONTAINING PROTEIN"/>
    <property type="match status" value="1"/>
</dbReference>
<evidence type="ECO:0000313" key="5">
    <source>
        <dbReference type="Proteomes" id="UP000515123"/>
    </source>
</evidence>
<accession>A0A199UG76</accession>
<evidence type="ECO:0000256" key="1">
    <source>
        <dbReference type="SAM" id="MobiDB-lite"/>
    </source>
</evidence>
<dbReference type="InterPro" id="IPR015422">
    <property type="entry name" value="PyrdxlP-dep_Trfase_small"/>
</dbReference>
<dbReference type="STRING" id="4615.A0A199UG76"/>
<dbReference type="Gene3D" id="3.40.640.10">
    <property type="entry name" value="Type I PLP-dependent aspartate aminotransferase-like (Major domain)"/>
    <property type="match status" value="1"/>
</dbReference>
<evidence type="ECO:0000313" key="4">
    <source>
        <dbReference type="Proteomes" id="UP000092600"/>
    </source>
</evidence>
<reference evidence="3 4" key="1">
    <citation type="journal article" date="2016" name="DNA Res.">
        <title>The draft genome of MD-2 pineapple using hybrid error correction of long reads.</title>
        <authorList>
            <person name="Redwan R.M."/>
            <person name="Saidin A."/>
            <person name="Kumar S.V."/>
        </authorList>
    </citation>
    <scope>NUCLEOTIDE SEQUENCE [LARGE SCALE GENOMIC DNA]</scope>
    <source>
        <strain evidence="4">cv. MD2</strain>
        <tissue evidence="3">Leaf</tissue>
    </source>
</reference>
<dbReference type="AlphaFoldDB" id="A0A199UG76"/>
<sequence length="587" mass="65618">MLPKFAALRSRGSSGEKGKQFKRFGSEQIQTKNEFVSSKSEGSDFSSKSSLSDKLSYHSSPVSPAFYNSPIATRALDERSSQSSFGKYSNYDGGETPTASSSALSEDIDIGPSSLLSYEDAEEQFLEDHEGYFLHLSVNNVRRAEYPKLDLQRIIYLDYASSPLYSRFQVEQHMRFLLEETNAFLGSIYTSETSNPQQDKYVNSTAQYILDLLNTTQTDYSVIFTPCLSASYHLISEIYHFQRGSVLLASRDNQHAIRYVIKSAMQSNAKVGAVPLRNKDLLIHEQDMHKIIRKQGQNGRRCGLLIYPAQSFSSGICHPLSWIVGAQQHNWEVLLDVSSCLPVVRVDLSLYQPEFVIGSTHHILGYPSGVGFLLVRKSAYSVSREKGSVRLKAARTSDDGESVHVVKEGENVSTHIFAALRFGFEHLESIGIEAIQKRGESLISWLVKSLKSLKHMSGEKPLLQLYGSTDRKHRGSILAFNVLDPTGNILPARLVQKLAVRNNIFLGICTLSDPNLSSILHQKPEKRADGANLDPPSSNLEAVRLSLGPISAFEDAYRLAQFLCRFRDEEYMAIEAADYVEELHNSF</sequence>
<dbReference type="PANTHER" id="PTHR14237">
    <property type="entry name" value="MOLYBDOPTERIN COFACTOR SULFURASE MOSC"/>
    <property type="match status" value="1"/>
</dbReference>
<dbReference type="InterPro" id="IPR015424">
    <property type="entry name" value="PyrdxlP-dep_Trfase"/>
</dbReference>
<dbReference type="GeneID" id="109720997"/>
<reference evidence="6" key="2">
    <citation type="submission" date="2025-04" db="UniProtKB">
        <authorList>
            <consortium name="RefSeq"/>
        </authorList>
    </citation>
    <scope>IDENTIFICATION</scope>
    <source>
        <tissue evidence="6">Leaf</tissue>
    </source>
</reference>
<feature type="domain" description="Aminotransferase class V" evidence="2">
    <location>
        <begin position="155"/>
        <end position="482"/>
    </location>
</feature>
<dbReference type="Gramene" id="Aco006780.1.mrna1">
    <property type="protein sequence ID" value="Aco006780.1.mrna1"/>
    <property type="gene ID" value="Aco006780.1.path1"/>
</dbReference>
<dbReference type="InterPro" id="IPR000192">
    <property type="entry name" value="Aminotrans_V_dom"/>
</dbReference>
<protein>
    <submittedName>
        <fullName evidence="3 6">Molybdenum cofactor sulfurase</fullName>
    </submittedName>
</protein>
<dbReference type="Proteomes" id="UP000092600">
    <property type="component" value="Unassembled WGS sequence"/>
</dbReference>
<evidence type="ECO:0000313" key="6">
    <source>
        <dbReference type="RefSeq" id="XP_020103973.1"/>
    </source>
</evidence>
<dbReference type="SUPFAM" id="SSF53383">
    <property type="entry name" value="PLP-dependent transferases"/>
    <property type="match status" value="1"/>
</dbReference>
<dbReference type="Pfam" id="PF00266">
    <property type="entry name" value="Aminotran_5"/>
    <property type="match status" value="1"/>
</dbReference>
<dbReference type="Gene3D" id="3.90.1150.10">
    <property type="entry name" value="Aspartate Aminotransferase, domain 1"/>
    <property type="match status" value="1"/>
</dbReference>
<proteinExistence type="predicted"/>
<dbReference type="InterPro" id="IPR015421">
    <property type="entry name" value="PyrdxlP-dep_Trfase_major"/>
</dbReference>
<feature type="region of interest" description="Disordered" evidence="1">
    <location>
        <begin position="83"/>
        <end position="106"/>
    </location>
</feature>
<feature type="region of interest" description="Disordered" evidence="1">
    <location>
        <begin position="1"/>
        <end position="63"/>
    </location>
</feature>
<keyword evidence="5" id="KW-1185">Reference proteome</keyword>
<name>A0A199UG76_ANACO</name>
<gene>
    <name evidence="6" type="primary">LOC109720997</name>
    <name evidence="3" type="ORF">ACMD2_07860</name>
</gene>
<evidence type="ECO:0000313" key="3">
    <source>
        <dbReference type="EMBL" id="OAY63716.1"/>
    </source>
</evidence>
<feature type="compositionally biased region" description="Low complexity" evidence="1">
    <location>
        <begin position="37"/>
        <end position="60"/>
    </location>
</feature>
<dbReference type="EMBL" id="LSRQ01008325">
    <property type="protein sequence ID" value="OAY63716.1"/>
    <property type="molecule type" value="Genomic_DNA"/>
</dbReference>
<organism evidence="3 4">
    <name type="scientific">Ananas comosus</name>
    <name type="common">Pineapple</name>
    <name type="synonym">Ananas ananas</name>
    <dbReference type="NCBI Taxonomy" id="4615"/>
    <lineage>
        <taxon>Eukaryota</taxon>
        <taxon>Viridiplantae</taxon>
        <taxon>Streptophyta</taxon>
        <taxon>Embryophyta</taxon>
        <taxon>Tracheophyta</taxon>
        <taxon>Spermatophyta</taxon>
        <taxon>Magnoliopsida</taxon>
        <taxon>Liliopsida</taxon>
        <taxon>Poales</taxon>
        <taxon>Bromeliaceae</taxon>
        <taxon>Bromelioideae</taxon>
        <taxon>Ananas</taxon>
    </lineage>
</organism>
<feature type="compositionally biased region" description="Polar residues" evidence="1">
    <location>
        <begin position="27"/>
        <end position="36"/>
    </location>
</feature>